<dbReference type="InterPro" id="IPR029069">
    <property type="entry name" value="HotDog_dom_sf"/>
</dbReference>
<evidence type="ECO:0000259" key="1">
    <source>
        <dbReference type="Pfam" id="PF02551"/>
    </source>
</evidence>
<dbReference type="PANTHER" id="PTHR11066:SF34">
    <property type="entry name" value="ACYL-COENZYME A THIOESTERASE 8"/>
    <property type="match status" value="1"/>
</dbReference>
<dbReference type="CDD" id="cd03444">
    <property type="entry name" value="Thioesterase_II_repeat1"/>
    <property type="match status" value="1"/>
</dbReference>
<sequence length="133" mass="15634">MPSQLLWFRVRERLPDDEHVHHAVLAYQSDAGLLSTARVEMPWRSFWEARPMMASLDHAMWFHHPFPRWRADEWLLYVMYSPRLTGARGLSHGHIFTRDGWLVVSCSQEGLIRFGKDRGLPPTKRPNDKVSKL</sequence>
<comment type="caution">
    <text evidence="2">The sequence shown here is derived from an EMBL/GenBank/DDBJ whole genome shotgun (WGS) entry which is preliminary data.</text>
</comment>
<proteinExistence type="predicted"/>
<gene>
    <name evidence="2" type="ORF">SCF082_LOCUS51892</name>
</gene>
<dbReference type="Proteomes" id="UP001642464">
    <property type="component" value="Unassembled WGS sequence"/>
</dbReference>
<dbReference type="SUPFAM" id="SSF54637">
    <property type="entry name" value="Thioesterase/thiol ester dehydrase-isomerase"/>
    <property type="match status" value="1"/>
</dbReference>
<feature type="domain" description="Acyl-CoA thioesterase 2 C-terminal" evidence="1">
    <location>
        <begin position="4"/>
        <end position="111"/>
    </location>
</feature>
<dbReference type="PANTHER" id="PTHR11066">
    <property type="entry name" value="ACYL-COA THIOESTERASE"/>
    <property type="match status" value="1"/>
</dbReference>
<reference evidence="2 3" key="1">
    <citation type="submission" date="2024-02" db="EMBL/GenBank/DDBJ databases">
        <authorList>
            <person name="Chen Y."/>
            <person name="Shah S."/>
            <person name="Dougan E. K."/>
            <person name="Thang M."/>
            <person name="Chan C."/>
        </authorList>
    </citation>
    <scope>NUCLEOTIDE SEQUENCE [LARGE SCALE GENOMIC DNA]</scope>
</reference>
<evidence type="ECO:0000313" key="2">
    <source>
        <dbReference type="EMBL" id="CAK9111876.1"/>
    </source>
</evidence>
<dbReference type="InterPro" id="IPR003703">
    <property type="entry name" value="Acyl_CoA_thio"/>
</dbReference>
<dbReference type="InterPro" id="IPR025652">
    <property type="entry name" value="TesB_C"/>
</dbReference>
<name>A0ABP0SHM9_9DINO</name>
<dbReference type="EMBL" id="CAXAMM010043813">
    <property type="protein sequence ID" value="CAK9111876.1"/>
    <property type="molecule type" value="Genomic_DNA"/>
</dbReference>
<accession>A0ABP0SHM9</accession>
<organism evidence="2 3">
    <name type="scientific">Durusdinium trenchii</name>
    <dbReference type="NCBI Taxonomy" id="1381693"/>
    <lineage>
        <taxon>Eukaryota</taxon>
        <taxon>Sar</taxon>
        <taxon>Alveolata</taxon>
        <taxon>Dinophyceae</taxon>
        <taxon>Suessiales</taxon>
        <taxon>Symbiodiniaceae</taxon>
        <taxon>Durusdinium</taxon>
    </lineage>
</organism>
<dbReference type="Pfam" id="PF02551">
    <property type="entry name" value="Acyl_CoA_thio"/>
    <property type="match status" value="1"/>
</dbReference>
<protein>
    <recommendedName>
        <fullName evidence="1">Acyl-CoA thioesterase 2 C-terminal domain-containing protein</fullName>
    </recommendedName>
</protein>
<evidence type="ECO:0000313" key="3">
    <source>
        <dbReference type="Proteomes" id="UP001642464"/>
    </source>
</evidence>
<keyword evidence="3" id="KW-1185">Reference proteome</keyword>
<dbReference type="Gene3D" id="3.10.129.10">
    <property type="entry name" value="Hotdog Thioesterase"/>
    <property type="match status" value="1"/>
</dbReference>